<dbReference type="SMART" id="SM00487">
    <property type="entry name" value="DEXDc"/>
    <property type="match status" value="1"/>
</dbReference>
<feature type="short sequence motif" description="DEAH box" evidence="8">
    <location>
        <begin position="457"/>
        <end position="460"/>
    </location>
</feature>
<keyword evidence="2 8" id="KW-0540">Nuclease</keyword>
<keyword evidence="5 8" id="KW-0269">Exonuclease</keyword>
<feature type="domain" description="Helicase ATP-binding" evidence="10">
    <location>
        <begin position="270"/>
        <end position="507"/>
    </location>
</feature>
<dbReference type="Gene3D" id="3.40.50.300">
    <property type="entry name" value="P-loop containing nucleotide triphosphate hydrolases"/>
    <property type="match status" value="2"/>
</dbReference>
<evidence type="ECO:0000256" key="6">
    <source>
        <dbReference type="ARBA" id="ARBA00022840"/>
    </source>
</evidence>
<evidence type="ECO:0000259" key="11">
    <source>
        <dbReference type="PROSITE" id="PS51193"/>
    </source>
</evidence>
<protein>
    <recommendedName>
        <fullName evidence="8 9">3'-5' exonuclease DinG</fullName>
        <ecNumber evidence="8 9">3.1.-.-</ecNumber>
    </recommendedName>
</protein>
<gene>
    <name evidence="8 9" type="primary">dinG</name>
    <name evidence="12" type="ORF">AEA09_11620</name>
</gene>
<keyword evidence="6 8" id="KW-0067">ATP-binding</keyword>
<dbReference type="Pfam" id="PF00270">
    <property type="entry name" value="DEAD"/>
    <property type="match status" value="1"/>
</dbReference>
<evidence type="ECO:0000256" key="1">
    <source>
        <dbReference type="ARBA" id="ARBA00001966"/>
    </source>
</evidence>
<dbReference type="InterPro" id="IPR012337">
    <property type="entry name" value="RNaseH-like_sf"/>
</dbReference>
<dbReference type="InterPro" id="IPR036397">
    <property type="entry name" value="RNaseH_sf"/>
</dbReference>
<dbReference type="SMART" id="SM00491">
    <property type="entry name" value="HELICc2"/>
    <property type="match status" value="1"/>
</dbReference>
<comment type="cofactor">
    <cofactor evidence="1">
        <name>[4Fe-4S] cluster</name>
        <dbReference type="ChEBI" id="CHEBI:49883"/>
    </cofactor>
</comment>
<dbReference type="SUPFAM" id="SSF52540">
    <property type="entry name" value="P-loop containing nucleoside triphosphate hydrolases"/>
    <property type="match status" value="1"/>
</dbReference>
<proteinExistence type="inferred from homology"/>
<dbReference type="InterPro" id="IPR006054">
    <property type="entry name" value="DnaQ"/>
</dbReference>
<dbReference type="InterPro" id="IPR006310">
    <property type="entry name" value="DinG"/>
</dbReference>
<evidence type="ECO:0000313" key="13">
    <source>
        <dbReference type="Proteomes" id="UP000050668"/>
    </source>
</evidence>
<evidence type="ECO:0000256" key="8">
    <source>
        <dbReference type="HAMAP-Rule" id="MF_02206"/>
    </source>
</evidence>
<dbReference type="InterPro" id="IPR011545">
    <property type="entry name" value="DEAD/DEAH_box_helicase_dom"/>
</dbReference>
<dbReference type="Gene3D" id="3.30.420.10">
    <property type="entry name" value="Ribonuclease H-like superfamily/Ribonuclease H"/>
    <property type="match status" value="1"/>
</dbReference>
<dbReference type="InterPro" id="IPR014001">
    <property type="entry name" value="Helicase_ATP-bd"/>
</dbReference>
<name>A0ABR5K2Y0_9BACI</name>
<keyword evidence="3 8" id="KW-0547">Nucleotide-binding</keyword>
<keyword evidence="13" id="KW-1185">Reference proteome</keyword>
<evidence type="ECO:0000256" key="5">
    <source>
        <dbReference type="ARBA" id="ARBA00022839"/>
    </source>
</evidence>
<evidence type="ECO:0000256" key="4">
    <source>
        <dbReference type="ARBA" id="ARBA00022801"/>
    </source>
</evidence>
<dbReference type="EC" id="3.1.-.-" evidence="8 9"/>
<reference evidence="13" key="1">
    <citation type="submission" date="2015-07" db="EMBL/GenBank/DDBJ databases">
        <title>Fjat-14205 dsm 2895.</title>
        <authorList>
            <person name="Liu B."/>
            <person name="Wang J."/>
            <person name="Zhu Y."/>
            <person name="Liu G."/>
            <person name="Chen Q."/>
            <person name="Chen Z."/>
            <person name="Lan J."/>
            <person name="Che J."/>
            <person name="Ge C."/>
            <person name="Shi H."/>
            <person name="Pan Z."/>
            <person name="Liu X."/>
        </authorList>
    </citation>
    <scope>NUCLEOTIDE SEQUENCE [LARGE SCALE GENOMIC DNA]</scope>
    <source>
        <strain evidence="13">DSM 25560</strain>
    </source>
</reference>
<feature type="domain" description="Helicase ATP-binding" evidence="11">
    <location>
        <begin position="248"/>
        <end position="545"/>
    </location>
</feature>
<dbReference type="Proteomes" id="UP000050668">
    <property type="component" value="Unassembled WGS sequence"/>
</dbReference>
<dbReference type="NCBIfam" id="NF005981">
    <property type="entry name" value="PRK08074.1"/>
    <property type="match status" value="1"/>
</dbReference>
<dbReference type="InterPro" id="IPR027417">
    <property type="entry name" value="P-loop_NTPase"/>
</dbReference>
<dbReference type="SMART" id="SM00479">
    <property type="entry name" value="EXOIII"/>
    <property type="match status" value="1"/>
</dbReference>
<dbReference type="InterPro" id="IPR014013">
    <property type="entry name" value="Helic_SF1/SF2_ATP-bd_DinG/Rad3"/>
</dbReference>
<dbReference type="SUPFAM" id="SSF53098">
    <property type="entry name" value="Ribonuclease H-like"/>
    <property type="match status" value="1"/>
</dbReference>
<evidence type="ECO:0000313" key="12">
    <source>
        <dbReference type="EMBL" id="KOS69128.1"/>
    </source>
</evidence>
<comment type="caution">
    <text evidence="12">The sequence shown here is derived from an EMBL/GenBank/DDBJ whole genome shotgun (WGS) entry which is preliminary data.</text>
</comment>
<feature type="binding site" evidence="8">
    <location>
        <begin position="283"/>
        <end position="290"/>
    </location>
    <ligand>
        <name>ATP</name>
        <dbReference type="ChEBI" id="CHEBI:30616"/>
    </ligand>
</feature>
<comment type="similarity">
    <text evidence="8 9">Belongs to the helicase family. DinG subfamily. Type 2 sub-subfamily.</text>
</comment>
<evidence type="ECO:0000256" key="7">
    <source>
        <dbReference type="ARBA" id="ARBA00048954"/>
    </source>
</evidence>
<dbReference type="InterPro" id="IPR045028">
    <property type="entry name" value="DinG/Rad3-like"/>
</dbReference>
<dbReference type="RefSeq" id="WP_053583991.1">
    <property type="nucleotide sequence ID" value="NZ_LGRV01000003.1"/>
</dbReference>
<dbReference type="HAMAP" id="MF_02206">
    <property type="entry name" value="DinG_exonucl"/>
    <property type="match status" value="1"/>
</dbReference>
<dbReference type="CDD" id="cd06127">
    <property type="entry name" value="DEDDh"/>
    <property type="match status" value="1"/>
</dbReference>
<evidence type="ECO:0000256" key="2">
    <source>
        <dbReference type="ARBA" id="ARBA00022722"/>
    </source>
</evidence>
<organism evidence="12 13">
    <name type="scientific">Lysinibacillus contaminans</name>
    <dbReference type="NCBI Taxonomy" id="1293441"/>
    <lineage>
        <taxon>Bacteria</taxon>
        <taxon>Bacillati</taxon>
        <taxon>Bacillota</taxon>
        <taxon>Bacilli</taxon>
        <taxon>Bacillales</taxon>
        <taxon>Bacillaceae</taxon>
        <taxon>Lysinibacillus</taxon>
    </lineage>
</organism>
<dbReference type="PROSITE" id="PS51192">
    <property type="entry name" value="HELICASE_ATP_BIND_1"/>
    <property type="match status" value="1"/>
</dbReference>
<dbReference type="NCBIfam" id="TIGR00573">
    <property type="entry name" value="dnaq"/>
    <property type="match status" value="1"/>
</dbReference>
<dbReference type="Pfam" id="PF00929">
    <property type="entry name" value="RNase_T"/>
    <property type="match status" value="1"/>
</dbReference>
<sequence length="924" mass="105933">MMDSQKYAIVDLETTGHSPANGDRMIQIAIVIMKDWEIERTYTKFIHPGKTIPSFIQDLTHITDEDVKDALPFEAHADYIYELIADCVFVAHNTDFDLSFLQAEFKRAGLPKWQGKSMDTVELAKILYPMSLSFKLGDLAADLNIELTNAHRADEDARATAELFKCCWKELLNLPQLTLEQMHKRSFRLKSNLSQLFFEALQIKRQHVTTNENVTYHRNFAIGDGRKNHTDNHELSPYPQTAADKETLMAKTMKNYEQRPAQFAMMDAIWQALNKKEECVIEASTGIGKTVGYLLPAIMYARAHNKKIAISTYTAHLQEQLVEEELPKVEKILGTKVNIAVLKGMHHYIDLSRFEQCIAYGDESYDETFTILQLLVWLTKTETGVLSELNVSGGGQLFLDKIRKMPDEKPPRGFDFYEQALKQSESADCIVTNHSMVLSDLVRQTPIFTQIDGWIIDEAHQFIQAAMQQDETVLSYTQWKYVFGQIGTMEETALFQQFSQAAKKKQRVPMQNLQRLDEQFMRLQRIFDETIQHVVQKMQQYLKGKQIAGSKRTLFLEELQLQKEPFIRVSKLLQQWVDLAEAASRAFENDIEQLDKNEAFILSEWHYWIREIKLKITDWEEIFLSPQEDNSVWLEIDRRSVPGSLHIFKKPINVTPVIEKVLAPLRQQASIVWTSGTLTVPGNERFITRQLGIQANVNVLQLQAPSAYYAGAKAFIVTDMPDIQQVTQAEYIEAVALAITRTVRMTEGRCFVLFTSQDMLRKTVELIQESELLDDYMLFAQGVTGGSRMRILKSFQKFSNAVLFGTNSFWEGVDVPGDALASVIVVRLPFSSPEEPVFKARAKHLSDQGRNSFNELSLPEAIMRFKQGFGRLIRSSQDKGAFIVLDRRITTKSYGKEFIKALPPIEVKKLQLPELLKELGNWEK</sequence>
<dbReference type="Pfam" id="PF13307">
    <property type="entry name" value="Helicase_C_2"/>
    <property type="match status" value="1"/>
</dbReference>
<dbReference type="PANTHER" id="PTHR11472:SF34">
    <property type="entry name" value="REGULATOR OF TELOMERE ELONGATION HELICASE 1"/>
    <property type="match status" value="1"/>
</dbReference>
<dbReference type="InterPro" id="IPR006555">
    <property type="entry name" value="ATP-dep_Helicase_C"/>
</dbReference>
<evidence type="ECO:0000259" key="10">
    <source>
        <dbReference type="PROSITE" id="PS51192"/>
    </source>
</evidence>
<dbReference type="NCBIfam" id="TIGR01407">
    <property type="entry name" value="dinG_rel"/>
    <property type="match status" value="1"/>
</dbReference>
<keyword evidence="4 8" id="KW-0378">Hydrolase</keyword>
<evidence type="ECO:0000256" key="3">
    <source>
        <dbReference type="ARBA" id="ARBA00022741"/>
    </source>
</evidence>
<evidence type="ECO:0000256" key="9">
    <source>
        <dbReference type="RuleBase" id="RU364106"/>
    </source>
</evidence>
<dbReference type="PROSITE" id="PS51193">
    <property type="entry name" value="HELICASE_ATP_BIND_2"/>
    <property type="match status" value="1"/>
</dbReference>
<accession>A0ABR5K2Y0</accession>
<dbReference type="InterPro" id="IPR013520">
    <property type="entry name" value="Ribonucl_H"/>
</dbReference>
<dbReference type="PANTHER" id="PTHR11472">
    <property type="entry name" value="DNA REPAIR DEAD HELICASE RAD3/XP-D SUBFAMILY MEMBER"/>
    <property type="match status" value="1"/>
</dbReference>
<dbReference type="EMBL" id="LGRV01000003">
    <property type="protein sequence ID" value="KOS69128.1"/>
    <property type="molecule type" value="Genomic_DNA"/>
</dbReference>
<comment type="catalytic activity">
    <reaction evidence="7">
        <text>ATP + H2O = ADP + phosphate + H(+)</text>
        <dbReference type="Rhea" id="RHEA:13065"/>
        <dbReference type="ChEBI" id="CHEBI:15377"/>
        <dbReference type="ChEBI" id="CHEBI:15378"/>
        <dbReference type="ChEBI" id="CHEBI:30616"/>
        <dbReference type="ChEBI" id="CHEBI:43474"/>
        <dbReference type="ChEBI" id="CHEBI:456216"/>
        <dbReference type="EC" id="5.6.2.3"/>
    </reaction>
</comment>
<comment type="function">
    <text evidence="8 9">3'-5' exonuclease.</text>
</comment>